<keyword evidence="3" id="KW-1185">Reference proteome</keyword>
<evidence type="ECO:0000313" key="2">
    <source>
        <dbReference type="EMBL" id="SNT11048.1"/>
    </source>
</evidence>
<dbReference type="RefSeq" id="WP_089357042.1">
    <property type="nucleotide sequence ID" value="NZ_FZPD01000004.1"/>
</dbReference>
<accession>A0A239JZZ8</accession>
<keyword evidence="1" id="KW-0175">Coiled coil</keyword>
<organism evidence="2 3">
    <name type="scientific">Ekhidna lutea</name>
    <dbReference type="NCBI Taxonomy" id="447679"/>
    <lineage>
        <taxon>Bacteria</taxon>
        <taxon>Pseudomonadati</taxon>
        <taxon>Bacteroidota</taxon>
        <taxon>Cytophagia</taxon>
        <taxon>Cytophagales</taxon>
        <taxon>Reichenbachiellaceae</taxon>
        <taxon>Ekhidna</taxon>
    </lineage>
</organism>
<protein>
    <submittedName>
        <fullName evidence="2">Intein N-terminal splicing region</fullName>
    </submittedName>
</protein>
<name>A0A239JZZ8_EKHLU</name>
<reference evidence="2 3" key="1">
    <citation type="submission" date="2017-06" db="EMBL/GenBank/DDBJ databases">
        <authorList>
            <person name="Kim H.J."/>
            <person name="Triplett B.A."/>
        </authorList>
    </citation>
    <scope>NUCLEOTIDE SEQUENCE [LARGE SCALE GENOMIC DNA]</scope>
    <source>
        <strain evidence="2 3">DSM 19307</strain>
    </source>
</reference>
<evidence type="ECO:0000256" key="1">
    <source>
        <dbReference type="SAM" id="Coils"/>
    </source>
</evidence>
<sequence length="88" mass="10197">MSEKRKVEDILTELGKKIDHLVEETREAGSKVSEDMEVQIEKLKAQKQKLEDQIKNRSSKSNEKWVEVREHMNEAAASINRALSTLFK</sequence>
<evidence type="ECO:0000313" key="3">
    <source>
        <dbReference type="Proteomes" id="UP000198393"/>
    </source>
</evidence>
<gene>
    <name evidence="2" type="ORF">SAMN05421640_2321</name>
</gene>
<dbReference type="EMBL" id="FZPD01000004">
    <property type="protein sequence ID" value="SNT11048.1"/>
    <property type="molecule type" value="Genomic_DNA"/>
</dbReference>
<dbReference type="OrthoDB" id="982878at2"/>
<dbReference type="AlphaFoldDB" id="A0A239JZZ8"/>
<dbReference type="Proteomes" id="UP000198393">
    <property type="component" value="Unassembled WGS sequence"/>
</dbReference>
<proteinExistence type="predicted"/>
<feature type="coiled-coil region" evidence="1">
    <location>
        <begin position="33"/>
        <end position="63"/>
    </location>
</feature>